<dbReference type="InterPro" id="IPR003772">
    <property type="entry name" value="YceD"/>
</dbReference>
<accession>A0A9D1NFX6</accession>
<reference evidence="1" key="2">
    <citation type="journal article" date="2021" name="PeerJ">
        <title>Extensive microbial diversity within the chicken gut microbiome revealed by metagenomics and culture.</title>
        <authorList>
            <person name="Gilroy R."/>
            <person name="Ravi A."/>
            <person name="Getino M."/>
            <person name="Pursley I."/>
            <person name="Horton D.L."/>
            <person name="Alikhan N.F."/>
            <person name="Baker D."/>
            <person name="Gharbi K."/>
            <person name="Hall N."/>
            <person name="Watson M."/>
            <person name="Adriaenssens E.M."/>
            <person name="Foster-Nyarko E."/>
            <person name="Jarju S."/>
            <person name="Secka A."/>
            <person name="Antonio M."/>
            <person name="Oren A."/>
            <person name="Chaudhuri R.R."/>
            <person name="La Ragione R."/>
            <person name="Hildebrand F."/>
            <person name="Pallen M.J."/>
        </authorList>
    </citation>
    <scope>NUCLEOTIDE SEQUENCE</scope>
    <source>
        <strain evidence="1">4920</strain>
    </source>
</reference>
<protein>
    <submittedName>
        <fullName evidence="1">DUF177 domain-containing protein</fullName>
    </submittedName>
</protein>
<dbReference type="EMBL" id="DVOF01000069">
    <property type="protein sequence ID" value="HIV02399.1"/>
    <property type="molecule type" value="Genomic_DNA"/>
</dbReference>
<dbReference type="Pfam" id="PF02620">
    <property type="entry name" value="YceD"/>
    <property type="match status" value="1"/>
</dbReference>
<gene>
    <name evidence="1" type="ORF">IAC74_02400</name>
</gene>
<dbReference type="AlphaFoldDB" id="A0A9D1NFX6"/>
<evidence type="ECO:0000313" key="1">
    <source>
        <dbReference type="EMBL" id="HIV02399.1"/>
    </source>
</evidence>
<organism evidence="1 2">
    <name type="scientific">Candidatus Aphodoplasma excrementigallinarum</name>
    <dbReference type="NCBI Taxonomy" id="2840673"/>
    <lineage>
        <taxon>Bacteria</taxon>
        <taxon>Bacillati</taxon>
        <taxon>Bacillota</taxon>
        <taxon>Clostridia</taxon>
        <taxon>Eubacteriales</taxon>
        <taxon>Candidatus Aphodoplasma</taxon>
    </lineage>
</organism>
<dbReference type="Proteomes" id="UP000886743">
    <property type="component" value="Unassembled WGS sequence"/>
</dbReference>
<sequence>MELNLSELIKNDGSEQGFRGQIDIEPVKYMGFTVSFDGSVEVCGSVKNIDGVIELVADVSGKLRSNCARCMKPVEEAFCVKMEETLVQEGTQAAEDEDVIVFSGYSVPLDEIVLNSILISMPVRYLCREDCKGLCPTCGKDLNEGECGCKREEIDPRLEVLSKFYDK</sequence>
<evidence type="ECO:0000313" key="2">
    <source>
        <dbReference type="Proteomes" id="UP000886743"/>
    </source>
</evidence>
<name>A0A9D1NFX6_9FIRM</name>
<reference evidence="1" key="1">
    <citation type="submission" date="2020-10" db="EMBL/GenBank/DDBJ databases">
        <authorList>
            <person name="Gilroy R."/>
        </authorList>
    </citation>
    <scope>NUCLEOTIDE SEQUENCE</scope>
    <source>
        <strain evidence="1">4920</strain>
    </source>
</reference>
<comment type="caution">
    <text evidence="1">The sequence shown here is derived from an EMBL/GenBank/DDBJ whole genome shotgun (WGS) entry which is preliminary data.</text>
</comment>
<proteinExistence type="predicted"/>